<sequence>MRMMYGWRNSKFFVNADNTWEVLEDMTPFLYVEFRCYWFFVFMMYIVRIGIISKSSVKT</sequence>
<reference evidence="2 3" key="1">
    <citation type="submission" date="2019-01" db="EMBL/GenBank/DDBJ databases">
        <authorList>
            <person name="Sayadi A."/>
        </authorList>
    </citation>
    <scope>NUCLEOTIDE SEQUENCE [LARGE SCALE GENOMIC DNA]</scope>
</reference>
<evidence type="ECO:0000313" key="2">
    <source>
        <dbReference type="EMBL" id="VEN35657.1"/>
    </source>
</evidence>
<dbReference type="EMBL" id="CAACVG010001765">
    <property type="protein sequence ID" value="VEN35657.1"/>
    <property type="molecule type" value="Genomic_DNA"/>
</dbReference>
<dbReference type="AlphaFoldDB" id="A0A653BJ78"/>
<accession>A0A653BJ78</accession>
<keyword evidence="1" id="KW-0472">Membrane</keyword>
<name>A0A653BJ78_CALMS</name>
<keyword evidence="3" id="KW-1185">Reference proteome</keyword>
<keyword evidence="1" id="KW-0812">Transmembrane</keyword>
<organism evidence="2 3">
    <name type="scientific">Callosobruchus maculatus</name>
    <name type="common">Southern cowpea weevil</name>
    <name type="synonym">Pulse bruchid</name>
    <dbReference type="NCBI Taxonomy" id="64391"/>
    <lineage>
        <taxon>Eukaryota</taxon>
        <taxon>Metazoa</taxon>
        <taxon>Ecdysozoa</taxon>
        <taxon>Arthropoda</taxon>
        <taxon>Hexapoda</taxon>
        <taxon>Insecta</taxon>
        <taxon>Pterygota</taxon>
        <taxon>Neoptera</taxon>
        <taxon>Endopterygota</taxon>
        <taxon>Coleoptera</taxon>
        <taxon>Polyphaga</taxon>
        <taxon>Cucujiformia</taxon>
        <taxon>Chrysomeloidea</taxon>
        <taxon>Chrysomelidae</taxon>
        <taxon>Bruchinae</taxon>
        <taxon>Bruchini</taxon>
        <taxon>Callosobruchus</taxon>
    </lineage>
</organism>
<dbReference type="Proteomes" id="UP000410492">
    <property type="component" value="Unassembled WGS sequence"/>
</dbReference>
<evidence type="ECO:0000256" key="1">
    <source>
        <dbReference type="SAM" id="Phobius"/>
    </source>
</evidence>
<gene>
    <name evidence="2" type="ORF">CALMAC_LOCUS1512</name>
</gene>
<protein>
    <submittedName>
        <fullName evidence="2">Uncharacterized protein</fullName>
    </submittedName>
</protein>
<feature type="transmembrane region" description="Helical" evidence="1">
    <location>
        <begin position="29"/>
        <end position="51"/>
    </location>
</feature>
<keyword evidence="1" id="KW-1133">Transmembrane helix</keyword>
<proteinExistence type="predicted"/>
<evidence type="ECO:0000313" key="3">
    <source>
        <dbReference type="Proteomes" id="UP000410492"/>
    </source>
</evidence>